<dbReference type="EMBL" id="RRCF01000002">
    <property type="protein sequence ID" value="RRJ21231.1"/>
    <property type="molecule type" value="Genomic_DNA"/>
</dbReference>
<proteinExistence type="predicted"/>
<dbReference type="RefSeq" id="WP_052749347.1">
    <property type="nucleotide sequence ID" value="NZ_LAVS01000027.1"/>
</dbReference>
<organism evidence="3 4">
    <name type="scientific">Rheinheimera mesophila</name>
    <dbReference type="NCBI Taxonomy" id="1547515"/>
    <lineage>
        <taxon>Bacteria</taxon>
        <taxon>Pseudomonadati</taxon>
        <taxon>Pseudomonadota</taxon>
        <taxon>Gammaproteobacteria</taxon>
        <taxon>Chromatiales</taxon>
        <taxon>Chromatiaceae</taxon>
        <taxon>Rheinheimera</taxon>
    </lineage>
</organism>
<feature type="region of interest" description="Disordered" evidence="2">
    <location>
        <begin position="18"/>
        <end position="79"/>
    </location>
</feature>
<dbReference type="OrthoDB" id="5772661at2"/>
<comment type="caution">
    <text evidence="3">The sequence shown here is derived from an EMBL/GenBank/DDBJ whole genome shotgun (WGS) entry which is preliminary data.</text>
</comment>
<evidence type="ECO:0000256" key="1">
    <source>
        <dbReference type="SAM" id="Coils"/>
    </source>
</evidence>
<evidence type="ECO:0000256" key="2">
    <source>
        <dbReference type="SAM" id="MobiDB-lite"/>
    </source>
</evidence>
<gene>
    <name evidence="3" type="ORF">EIK76_10130</name>
</gene>
<evidence type="ECO:0000313" key="3">
    <source>
        <dbReference type="EMBL" id="RRJ21231.1"/>
    </source>
</evidence>
<feature type="coiled-coil region" evidence="1">
    <location>
        <begin position="83"/>
        <end position="140"/>
    </location>
</feature>
<reference evidence="3 4" key="1">
    <citation type="submission" date="2018-11" db="EMBL/GenBank/DDBJ databases">
        <title>Draft genome analysis of Rheinheimera mesophila isolated from an industrial waste site.</title>
        <authorList>
            <person name="Yu Q."/>
            <person name="Qi Y."/>
            <person name="Zhang H."/>
            <person name="Lu Y."/>
            <person name="Pu J."/>
        </authorList>
    </citation>
    <scope>NUCLEOTIDE SEQUENCE [LARGE SCALE GENOMIC DNA]</scope>
    <source>
        <strain evidence="3 4">IITR13</strain>
    </source>
</reference>
<dbReference type="AlphaFoldDB" id="A0A3P3QJA5"/>
<name>A0A3P3QJA5_9GAMM</name>
<evidence type="ECO:0000313" key="4">
    <source>
        <dbReference type="Proteomes" id="UP000276260"/>
    </source>
</evidence>
<sequence length="150" mass="16938">MFTISALPSTLTLDGQWLKAPSFGRDKTEMDDPYADKVSLSGGRQEADPTYQQIAKTNTDSMSGETSQQNKEKNNELKDTDRLAKLMQQVLDAKMRVDRKKLEEIEEKIEALANKEGELTDAEKAQLDMLQKQKEQLVKEGAKKLTEDQS</sequence>
<dbReference type="Proteomes" id="UP000276260">
    <property type="component" value="Unassembled WGS sequence"/>
</dbReference>
<feature type="compositionally biased region" description="Polar residues" evidence="2">
    <location>
        <begin position="50"/>
        <end position="69"/>
    </location>
</feature>
<keyword evidence="4" id="KW-1185">Reference proteome</keyword>
<feature type="compositionally biased region" description="Basic and acidic residues" evidence="2">
    <location>
        <begin position="70"/>
        <end position="79"/>
    </location>
</feature>
<accession>A0A3P3QJA5</accession>
<protein>
    <submittedName>
        <fullName evidence="3">Uncharacterized protein</fullName>
    </submittedName>
</protein>
<keyword evidence="1" id="KW-0175">Coiled coil</keyword>